<feature type="transmembrane region" description="Helical" evidence="7">
    <location>
        <begin position="266"/>
        <end position="288"/>
    </location>
</feature>
<feature type="transmembrane region" description="Helical" evidence="7">
    <location>
        <begin position="60"/>
        <end position="81"/>
    </location>
</feature>
<reference evidence="10" key="1">
    <citation type="submission" date="2015-02" db="EMBL/GenBank/DDBJ databases">
        <title>Genome sequencing for Strongylocentrotus purpuratus.</title>
        <authorList>
            <person name="Murali S."/>
            <person name="Liu Y."/>
            <person name="Vee V."/>
            <person name="English A."/>
            <person name="Wang M."/>
            <person name="Skinner E."/>
            <person name="Han Y."/>
            <person name="Muzny D.M."/>
            <person name="Worley K.C."/>
            <person name="Gibbs R.A."/>
        </authorList>
    </citation>
    <scope>NUCLEOTIDE SEQUENCE</scope>
</reference>
<dbReference type="KEGG" id="spu:590316"/>
<comment type="similarity">
    <text evidence="5">Belongs to the TMEM41 family.</text>
</comment>
<evidence type="ECO:0000256" key="1">
    <source>
        <dbReference type="ARBA" id="ARBA00004141"/>
    </source>
</evidence>
<organism evidence="9 10">
    <name type="scientific">Strongylocentrotus purpuratus</name>
    <name type="common">Purple sea urchin</name>
    <dbReference type="NCBI Taxonomy" id="7668"/>
    <lineage>
        <taxon>Eukaryota</taxon>
        <taxon>Metazoa</taxon>
        <taxon>Echinodermata</taxon>
        <taxon>Eleutherozoa</taxon>
        <taxon>Echinozoa</taxon>
        <taxon>Echinoidea</taxon>
        <taxon>Euechinoidea</taxon>
        <taxon>Echinacea</taxon>
        <taxon>Camarodonta</taxon>
        <taxon>Echinidea</taxon>
        <taxon>Strongylocentrotidae</taxon>
        <taxon>Strongylocentrotus</taxon>
    </lineage>
</organism>
<reference evidence="9" key="2">
    <citation type="submission" date="2021-01" db="UniProtKB">
        <authorList>
            <consortium name="EnsemblMetazoa"/>
        </authorList>
    </citation>
    <scope>IDENTIFICATION</scope>
</reference>
<feature type="domain" description="VTT" evidence="8">
    <location>
        <begin position="135"/>
        <end position="255"/>
    </location>
</feature>
<feature type="transmembrane region" description="Helical" evidence="7">
    <location>
        <begin position="151"/>
        <end position="176"/>
    </location>
</feature>
<comment type="subcellular location">
    <subcellularLocation>
        <location evidence="1">Membrane</location>
        <topology evidence="1">Multi-pass membrane protein</topology>
    </subcellularLocation>
</comment>
<dbReference type="Proteomes" id="UP000007110">
    <property type="component" value="Unassembled WGS sequence"/>
</dbReference>
<dbReference type="CTD" id="440026"/>
<feature type="compositionally biased region" description="Basic and acidic residues" evidence="6">
    <location>
        <begin position="13"/>
        <end position="33"/>
    </location>
</feature>
<dbReference type="GO" id="GO:0000045">
    <property type="term" value="P:autophagosome assembly"/>
    <property type="evidence" value="ECO:0000318"/>
    <property type="project" value="GO_Central"/>
</dbReference>
<dbReference type="InterPro" id="IPR032816">
    <property type="entry name" value="VTT_dom"/>
</dbReference>
<dbReference type="GeneID" id="590316"/>
<dbReference type="FunCoup" id="A0A7M7P445">
    <property type="interactions" value="1246"/>
</dbReference>
<feature type="transmembrane region" description="Helical" evidence="7">
    <location>
        <begin position="233"/>
        <end position="254"/>
    </location>
</feature>
<keyword evidence="4 7" id="KW-0472">Membrane</keyword>
<dbReference type="InterPro" id="IPR045014">
    <property type="entry name" value="TM41A/B"/>
</dbReference>
<dbReference type="Pfam" id="PF09335">
    <property type="entry name" value="VTT_dom"/>
    <property type="match status" value="1"/>
</dbReference>
<feature type="transmembrane region" description="Helical" evidence="7">
    <location>
        <begin position="203"/>
        <end position="221"/>
    </location>
</feature>
<evidence type="ECO:0000256" key="3">
    <source>
        <dbReference type="ARBA" id="ARBA00022989"/>
    </source>
</evidence>
<evidence type="ECO:0000259" key="8">
    <source>
        <dbReference type="Pfam" id="PF09335"/>
    </source>
</evidence>
<evidence type="ECO:0000256" key="6">
    <source>
        <dbReference type="SAM" id="MobiDB-lite"/>
    </source>
</evidence>
<dbReference type="InParanoid" id="A0A7M7P445"/>
<sequence length="297" mass="33606">MEQTRYNLRRKSREGPKVDQRVDQRPPTKEQNDVQRIAESTEAPSVKTVESTEVQTSRPALIVLLIFLSSVCIMGLVYWSFPEIDEDDMEHIKLPKNMDDAKVLGKILSRYNEQNSIAVTAAFFITYIFLQTFAIPGSIFLSILSGFLFPFFVALFLVCLCSAIGASNCYLISYFVGVQLVQKYIPERVEKWSATVARHREHLLNYIIFLRITPFLPNWFINITSPILEVSLWPFFIGTFLGVAPPSFVAIQAGTTLYQLTHAGDALSWTSVIVLAVLAVLSILPAVFKQRLQAKFE</sequence>
<keyword evidence="2 7" id="KW-0812">Transmembrane</keyword>
<name>A0A7M7P445_STRPU</name>
<evidence type="ECO:0000313" key="9">
    <source>
        <dbReference type="EnsemblMetazoa" id="XP_030845155"/>
    </source>
</evidence>
<protein>
    <recommendedName>
        <fullName evidence="8">VTT domain-containing protein</fullName>
    </recommendedName>
</protein>
<evidence type="ECO:0000256" key="2">
    <source>
        <dbReference type="ARBA" id="ARBA00022692"/>
    </source>
</evidence>
<dbReference type="GO" id="GO:0005789">
    <property type="term" value="C:endoplasmic reticulum membrane"/>
    <property type="evidence" value="ECO:0000318"/>
    <property type="project" value="GO_Central"/>
</dbReference>
<dbReference type="PANTHER" id="PTHR43220">
    <property type="match status" value="1"/>
</dbReference>
<keyword evidence="3 7" id="KW-1133">Transmembrane helix</keyword>
<feature type="transmembrane region" description="Helical" evidence="7">
    <location>
        <begin position="117"/>
        <end position="144"/>
    </location>
</feature>
<dbReference type="AlphaFoldDB" id="A0A7M7P445"/>
<dbReference type="OrthoDB" id="3364966at2759"/>
<dbReference type="EnsemblMetazoa" id="XM_030989295">
    <property type="protein sequence ID" value="XP_030845155"/>
    <property type="gene ID" value="LOC590316"/>
</dbReference>
<evidence type="ECO:0000256" key="7">
    <source>
        <dbReference type="SAM" id="Phobius"/>
    </source>
</evidence>
<dbReference type="PANTHER" id="PTHR43220:SF18">
    <property type="entry name" value="TRANSMEMBRANE PROTEIN 41B"/>
    <property type="match status" value="1"/>
</dbReference>
<dbReference type="RefSeq" id="XP_030845155.1">
    <property type="nucleotide sequence ID" value="XM_030989295.1"/>
</dbReference>
<evidence type="ECO:0000313" key="10">
    <source>
        <dbReference type="Proteomes" id="UP000007110"/>
    </source>
</evidence>
<keyword evidence="10" id="KW-1185">Reference proteome</keyword>
<feature type="region of interest" description="Disordered" evidence="6">
    <location>
        <begin position="1"/>
        <end position="50"/>
    </location>
</feature>
<evidence type="ECO:0000256" key="4">
    <source>
        <dbReference type="ARBA" id="ARBA00023136"/>
    </source>
</evidence>
<accession>A0A7M7P445</accession>
<dbReference type="OMA" id="CIKIPRD"/>
<evidence type="ECO:0000256" key="5">
    <source>
        <dbReference type="ARBA" id="ARBA00025797"/>
    </source>
</evidence>
<proteinExistence type="inferred from homology"/>